<feature type="region of interest" description="Disordered" evidence="1">
    <location>
        <begin position="242"/>
        <end position="262"/>
    </location>
</feature>
<name>A0A1M2VQ94_TRAPU</name>
<reference evidence="2 3" key="1">
    <citation type="submission" date="2016-10" db="EMBL/GenBank/DDBJ databases">
        <title>Genome sequence of the basidiomycete white-rot fungus Trametes pubescens.</title>
        <authorList>
            <person name="Makela M.R."/>
            <person name="Granchi Z."/>
            <person name="Peng M."/>
            <person name="De Vries R.P."/>
            <person name="Grigoriev I."/>
            <person name="Riley R."/>
            <person name="Hilden K."/>
        </authorList>
    </citation>
    <scope>NUCLEOTIDE SEQUENCE [LARGE SCALE GENOMIC DNA]</scope>
    <source>
        <strain evidence="2 3">FBCC735</strain>
    </source>
</reference>
<evidence type="ECO:0000256" key="1">
    <source>
        <dbReference type="SAM" id="MobiDB-lite"/>
    </source>
</evidence>
<feature type="compositionally biased region" description="Polar residues" evidence="1">
    <location>
        <begin position="246"/>
        <end position="260"/>
    </location>
</feature>
<dbReference type="EMBL" id="MNAD01000881">
    <property type="protein sequence ID" value="OJT09736.1"/>
    <property type="molecule type" value="Genomic_DNA"/>
</dbReference>
<gene>
    <name evidence="2" type="ORF">TRAPUB_13767</name>
</gene>
<comment type="caution">
    <text evidence="2">The sequence shown here is derived from an EMBL/GenBank/DDBJ whole genome shotgun (WGS) entry which is preliminary data.</text>
</comment>
<keyword evidence="3" id="KW-1185">Reference proteome</keyword>
<organism evidence="2 3">
    <name type="scientific">Trametes pubescens</name>
    <name type="common">White-rot fungus</name>
    <dbReference type="NCBI Taxonomy" id="154538"/>
    <lineage>
        <taxon>Eukaryota</taxon>
        <taxon>Fungi</taxon>
        <taxon>Dikarya</taxon>
        <taxon>Basidiomycota</taxon>
        <taxon>Agaricomycotina</taxon>
        <taxon>Agaricomycetes</taxon>
        <taxon>Polyporales</taxon>
        <taxon>Polyporaceae</taxon>
        <taxon>Trametes</taxon>
    </lineage>
</organism>
<evidence type="ECO:0000313" key="3">
    <source>
        <dbReference type="Proteomes" id="UP000184267"/>
    </source>
</evidence>
<accession>A0A1M2VQ94</accession>
<dbReference type="OrthoDB" id="3034442at2759"/>
<dbReference type="AlphaFoldDB" id="A0A1M2VQ94"/>
<sequence length="418" mass="45384">MISCWDVGDLSAAQNGTQPRKVADWCPKGAIFSGFVVNTDPDSDAVLATAMQIGSGQRSIEILAITNRESGNPSFVSICNIATSFKPIALKGDLIAFSDDACETIVMNWRENTFALLKGSRQLLNENFQYNRCLQVVFAHRSVLVVRARCVELFPEPVLRSAEDSFTTYEPVGFHTFGWIDGVSVNRQCDPLDGTDSMATSLEDAPLSILLRTESDNPWASGVHKLEQFLLFPNPAFAEFTDAPPSDTSTNTPGPSTLPTVATPPPIAPYIFPPVRAEHTLPAVRGFLRCTDIILGPCGTALWIQPRAARTAHLTGLDVHSSDAQVLDALNPDYLHPDDAPLSGSADRTKTAEALCGAVFAGPLQKRHPELQARARKLWVQQKDNSSWTALDYDEERGRAALGSSDGTVTILDFAEAQ</sequence>
<dbReference type="Proteomes" id="UP000184267">
    <property type="component" value="Unassembled WGS sequence"/>
</dbReference>
<dbReference type="STRING" id="154538.A0A1M2VQ94"/>
<dbReference type="OMA" id="FQYNRCL"/>
<evidence type="ECO:0000313" key="2">
    <source>
        <dbReference type="EMBL" id="OJT09736.1"/>
    </source>
</evidence>
<protein>
    <submittedName>
        <fullName evidence="2">Uncharacterized protein</fullName>
    </submittedName>
</protein>
<proteinExistence type="predicted"/>